<dbReference type="Gene3D" id="3.40.50.300">
    <property type="entry name" value="P-loop containing nucleotide triphosphate hydrolases"/>
    <property type="match status" value="1"/>
</dbReference>
<sequence>MLQVSNLEKHYQSVTAVNGLTFDVNPGEIFALLGPNGAGKSSLVKMLVGFTQADNGSITLTDGDETHDYIPSHLLGYLPEDRGLYPEKSVKQNLAFFATLHGVSKTDFEGRCLHWLEKFNLTDRIDEPLKALSKGNQQKVQLISAILHQPKWVLLDEPFSGLDPINQELVVTFLAELKQQGMTVILSAHQMAMVEKLADRVLLLNQGSAVIYGELEEILLAKQAAVIHVRYADQVDITSLDELKNNYVVETVKSNQLLITLQNNQTLNGLMPLLASLGQVVELKNQAQSLHTIYLNAVAAHNSERSSSEGSSVEISQ</sequence>
<dbReference type="Pfam" id="PF00005">
    <property type="entry name" value="ABC_tran"/>
    <property type="match status" value="1"/>
</dbReference>
<dbReference type="PANTHER" id="PTHR42711:SF5">
    <property type="entry name" value="ABC TRANSPORTER ATP-BINDING PROTEIN NATA"/>
    <property type="match status" value="1"/>
</dbReference>
<dbReference type="SUPFAM" id="SSF52540">
    <property type="entry name" value="P-loop containing nucleoside triphosphate hydrolases"/>
    <property type="match status" value="1"/>
</dbReference>
<dbReference type="InterPro" id="IPR017871">
    <property type="entry name" value="ABC_transporter-like_CS"/>
</dbReference>
<evidence type="ECO:0000313" key="8">
    <source>
        <dbReference type="Proteomes" id="UP001257914"/>
    </source>
</evidence>
<organism evidence="7 8">
    <name type="scientific">Psychrosphaera aquimarina</name>
    <dbReference type="NCBI Taxonomy" id="2044854"/>
    <lineage>
        <taxon>Bacteria</taxon>
        <taxon>Pseudomonadati</taxon>
        <taxon>Pseudomonadota</taxon>
        <taxon>Gammaproteobacteria</taxon>
        <taxon>Alteromonadales</taxon>
        <taxon>Pseudoalteromonadaceae</taxon>
        <taxon>Psychrosphaera</taxon>
    </lineage>
</organism>
<dbReference type="SMART" id="SM00382">
    <property type="entry name" value="AAA"/>
    <property type="match status" value="1"/>
</dbReference>
<dbReference type="PANTHER" id="PTHR42711">
    <property type="entry name" value="ABC TRANSPORTER ATP-BINDING PROTEIN"/>
    <property type="match status" value="1"/>
</dbReference>
<evidence type="ECO:0000256" key="1">
    <source>
        <dbReference type="ARBA" id="ARBA00005417"/>
    </source>
</evidence>
<keyword evidence="5 7" id="KW-0067">ATP-binding</keyword>
<evidence type="ECO:0000256" key="2">
    <source>
        <dbReference type="ARBA" id="ARBA00022448"/>
    </source>
</evidence>
<evidence type="ECO:0000256" key="5">
    <source>
        <dbReference type="ARBA" id="ARBA00022840"/>
    </source>
</evidence>
<evidence type="ECO:0000256" key="3">
    <source>
        <dbReference type="ARBA" id="ARBA00022458"/>
    </source>
</evidence>
<dbReference type="PROSITE" id="PS50893">
    <property type="entry name" value="ABC_TRANSPORTER_2"/>
    <property type="match status" value="1"/>
</dbReference>
<name>A0ABU3QVL7_9GAMM</name>
<reference evidence="7 8" key="1">
    <citation type="submission" date="2023-10" db="EMBL/GenBank/DDBJ databases">
        <title>Psychrosphaera aquimaarina strain SW33 isolated from seawater.</title>
        <authorList>
            <person name="Bayburt H."/>
            <person name="Kim J.M."/>
            <person name="Choi B.J."/>
            <person name="Jeon C.O."/>
        </authorList>
    </citation>
    <scope>NUCLEOTIDE SEQUENCE [LARGE SCALE GENOMIC DNA]</scope>
    <source>
        <strain evidence="7 8">KCTC 52743</strain>
    </source>
</reference>
<dbReference type="PROSITE" id="PS00211">
    <property type="entry name" value="ABC_TRANSPORTER_1"/>
    <property type="match status" value="1"/>
</dbReference>
<dbReference type="InterPro" id="IPR027417">
    <property type="entry name" value="P-loop_NTPase"/>
</dbReference>
<comment type="similarity">
    <text evidence="1">Belongs to the ABC transporter superfamily.</text>
</comment>
<keyword evidence="2" id="KW-0813">Transport</keyword>
<feature type="domain" description="ABC transporter" evidence="6">
    <location>
        <begin position="2"/>
        <end position="231"/>
    </location>
</feature>
<keyword evidence="3" id="KW-0536">Nodulation</keyword>
<keyword evidence="8" id="KW-1185">Reference proteome</keyword>
<dbReference type="Proteomes" id="UP001257914">
    <property type="component" value="Unassembled WGS sequence"/>
</dbReference>
<dbReference type="GO" id="GO:0005524">
    <property type="term" value="F:ATP binding"/>
    <property type="evidence" value="ECO:0007669"/>
    <property type="project" value="UniProtKB-KW"/>
</dbReference>
<evidence type="ECO:0000256" key="4">
    <source>
        <dbReference type="ARBA" id="ARBA00022741"/>
    </source>
</evidence>
<comment type="caution">
    <text evidence="7">The sequence shown here is derived from an EMBL/GenBank/DDBJ whole genome shotgun (WGS) entry which is preliminary data.</text>
</comment>
<keyword evidence="4" id="KW-0547">Nucleotide-binding</keyword>
<proteinExistence type="inferred from homology"/>
<dbReference type="InterPro" id="IPR003593">
    <property type="entry name" value="AAA+_ATPase"/>
</dbReference>
<dbReference type="InterPro" id="IPR003439">
    <property type="entry name" value="ABC_transporter-like_ATP-bd"/>
</dbReference>
<protein>
    <submittedName>
        <fullName evidence="7">ATP-binding cassette domain-containing protein</fullName>
    </submittedName>
</protein>
<accession>A0ABU3QVL7</accession>
<evidence type="ECO:0000313" key="7">
    <source>
        <dbReference type="EMBL" id="MDU0111476.1"/>
    </source>
</evidence>
<dbReference type="InterPro" id="IPR050763">
    <property type="entry name" value="ABC_transporter_ATP-binding"/>
</dbReference>
<gene>
    <name evidence="7" type="ORF">RT723_00280</name>
</gene>
<dbReference type="RefSeq" id="WP_315945435.1">
    <property type="nucleotide sequence ID" value="NZ_JAWCUA010000001.1"/>
</dbReference>
<evidence type="ECO:0000259" key="6">
    <source>
        <dbReference type="PROSITE" id="PS50893"/>
    </source>
</evidence>
<dbReference type="EMBL" id="JAWCUA010000001">
    <property type="protein sequence ID" value="MDU0111476.1"/>
    <property type="molecule type" value="Genomic_DNA"/>
</dbReference>